<sequence>MDKNRQSLSDKLIQPEFHDPYLKPWHERGDTFCPQCGVTYQAGRWTWQHLAHKDKAEEETCPACRRIAERVPAGQVTMSGSFVKPHSEEICHIVRHAEELEKPEHPLERLMSISDTADGLLVTTTGMHLAKRLAHALDEAFKGGELHTHYKEEDCFVDIHWKRD</sequence>
<dbReference type="NCBIfam" id="NF040826">
    <property type="entry name" value="lxa_BCAM0308"/>
    <property type="match status" value="1"/>
</dbReference>
<reference evidence="2" key="1">
    <citation type="journal article" date="2019" name="Int. J. Syst. Evol. Microbiol.">
        <title>The Global Catalogue of Microorganisms (GCM) 10K type strain sequencing project: providing services to taxonomists for standard genome sequencing and annotation.</title>
        <authorList>
            <consortium name="The Broad Institute Genomics Platform"/>
            <consortium name="The Broad Institute Genome Sequencing Center for Infectious Disease"/>
            <person name="Wu L."/>
            <person name="Ma J."/>
        </authorList>
    </citation>
    <scope>NUCLEOTIDE SEQUENCE [LARGE SCALE GENOMIC DNA]</scope>
    <source>
        <strain evidence="2">KCTC 62195</strain>
    </source>
</reference>
<dbReference type="InterPro" id="IPR047706">
    <property type="entry name" value="BCAM0308-like"/>
</dbReference>
<gene>
    <name evidence="1" type="ORF">ACFOJE_09540</name>
</gene>
<proteinExistence type="predicted"/>
<accession>A0ABV7ATL5</accession>
<dbReference type="EMBL" id="JBHRSJ010000016">
    <property type="protein sequence ID" value="MFC2972448.1"/>
    <property type="molecule type" value="Genomic_DNA"/>
</dbReference>
<name>A0ABV7ATL5_9GAMM</name>
<protein>
    <submittedName>
        <fullName evidence="1">BCAM0308 family protein</fullName>
    </submittedName>
</protein>
<keyword evidence="2" id="KW-1185">Reference proteome</keyword>
<dbReference type="RefSeq" id="WP_377814087.1">
    <property type="nucleotide sequence ID" value="NZ_JBHRSJ010000016.1"/>
</dbReference>
<dbReference type="Proteomes" id="UP001595457">
    <property type="component" value="Unassembled WGS sequence"/>
</dbReference>
<comment type="caution">
    <text evidence="1">The sequence shown here is derived from an EMBL/GenBank/DDBJ whole genome shotgun (WGS) entry which is preliminary data.</text>
</comment>
<evidence type="ECO:0000313" key="1">
    <source>
        <dbReference type="EMBL" id="MFC2972448.1"/>
    </source>
</evidence>
<organism evidence="1 2">
    <name type="scientific">Azotobacter bryophylli</name>
    <dbReference type="NCBI Taxonomy" id="1986537"/>
    <lineage>
        <taxon>Bacteria</taxon>
        <taxon>Pseudomonadati</taxon>
        <taxon>Pseudomonadota</taxon>
        <taxon>Gammaproteobacteria</taxon>
        <taxon>Pseudomonadales</taxon>
        <taxon>Pseudomonadaceae</taxon>
        <taxon>Azotobacter</taxon>
    </lineage>
</organism>
<evidence type="ECO:0000313" key="2">
    <source>
        <dbReference type="Proteomes" id="UP001595457"/>
    </source>
</evidence>